<dbReference type="GO" id="GO:0032259">
    <property type="term" value="P:methylation"/>
    <property type="evidence" value="ECO:0007669"/>
    <property type="project" value="UniProtKB-KW"/>
</dbReference>
<dbReference type="PROSITE" id="PS00374">
    <property type="entry name" value="MGMT"/>
    <property type="match status" value="1"/>
</dbReference>
<dbReference type="EMBL" id="VYXP01000009">
    <property type="protein sequence ID" value="KAA9130213.1"/>
    <property type="molecule type" value="Genomic_DNA"/>
</dbReference>
<feature type="domain" description="Methylguanine DNA methyltransferase ribonuclease-like" evidence="11">
    <location>
        <begin position="1"/>
        <end position="62"/>
    </location>
</feature>
<dbReference type="Gene3D" id="3.30.160.70">
    <property type="entry name" value="Methylated DNA-protein cysteine methyltransferase domain"/>
    <property type="match status" value="1"/>
</dbReference>
<keyword evidence="5 9" id="KW-0808">Transferase</keyword>
<comment type="miscellaneous">
    <text evidence="9">This enzyme catalyzes only one turnover and therefore is not strictly catalytic. According to one definition, an enzyme is a biocatalyst that acts repeatedly and over many reaction cycles.</text>
</comment>
<protein>
    <recommendedName>
        <fullName evidence="9">Methylated-DNA--protein-cysteine methyltransferase</fullName>
        <ecNumber evidence="9">2.1.1.63</ecNumber>
    </recommendedName>
    <alternativeName>
        <fullName evidence="9">6-O-methylguanine-DNA methyltransferase</fullName>
        <shortName evidence="9">MGMT</shortName>
    </alternativeName>
    <alternativeName>
        <fullName evidence="9">O-6-methylguanine-DNA-alkyltransferase</fullName>
    </alternativeName>
</protein>
<dbReference type="NCBIfam" id="TIGR00589">
    <property type="entry name" value="ogt"/>
    <property type="match status" value="1"/>
</dbReference>
<dbReference type="InterPro" id="IPR036217">
    <property type="entry name" value="MethylDNA_cys_MeTrfase_DNAb"/>
</dbReference>
<dbReference type="GO" id="GO:0003908">
    <property type="term" value="F:methylated-DNA-[protein]-cysteine S-methyltransferase activity"/>
    <property type="evidence" value="ECO:0007669"/>
    <property type="project" value="UniProtKB-UniRule"/>
</dbReference>
<dbReference type="EC" id="2.1.1.63" evidence="9"/>
<evidence type="ECO:0000313" key="12">
    <source>
        <dbReference type="EMBL" id="KAA9130213.1"/>
    </source>
</evidence>
<dbReference type="GO" id="GO:0006307">
    <property type="term" value="P:DNA alkylation repair"/>
    <property type="evidence" value="ECO:0007669"/>
    <property type="project" value="UniProtKB-UniRule"/>
</dbReference>
<comment type="similarity">
    <text evidence="2 9">Belongs to the MGMT family.</text>
</comment>
<evidence type="ECO:0000256" key="1">
    <source>
        <dbReference type="ARBA" id="ARBA00001286"/>
    </source>
</evidence>
<evidence type="ECO:0000259" key="11">
    <source>
        <dbReference type="Pfam" id="PF02870"/>
    </source>
</evidence>
<comment type="catalytic activity">
    <reaction evidence="8 9">
        <text>a 6-O-methyl-2'-deoxyguanosine in DNA + L-cysteinyl-[protein] = S-methyl-L-cysteinyl-[protein] + a 2'-deoxyguanosine in DNA</text>
        <dbReference type="Rhea" id="RHEA:24000"/>
        <dbReference type="Rhea" id="RHEA-COMP:10131"/>
        <dbReference type="Rhea" id="RHEA-COMP:10132"/>
        <dbReference type="Rhea" id="RHEA-COMP:11367"/>
        <dbReference type="Rhea" id="RHEA-COMP:11368"/>
        <dbReference type="ChEBI" id="CHEBI:29950"/>
        <dbReference type="ChEBI" id="CHEBI:82612"/>
        <dbReference type="ChEBI" id="CHEBI:85445"/>
        <dbReference type="ChEBI" id="CHEBI:85448"/>
        <dbReference type="EC" id="2.1.1.63"/>
    </reaction>
</comment>
<evidence type="ECO:0000256" key="8">
    <source>
        <dbReference type="ARBA" id="ARBA00049348"/>
    </source>
</evidence>
<dbReference type="FunFam" id="1.10.10.10:FF:000214">
    <property type="entry name" value="Methylated-DNA--protein-cysteine methyltransferase"/>
    <property type="match status" value="1"/>
</dbReference>
<dbReference type="SUPFAM" id="SSF46767">
    <property type="entry name" value="Methylated DNA-protein cysteine methyltransferase, C-terminal domain"/>
    <property type="match status" value="1"/>
</dbReference>
<dbReference type="InterPro" id="IPR008332">
    <property type="entry name" value="MethylG_MeTrfase_N"/>
</dbReference>
<accession>A0A5N0T5J9</accession>
<comment type="function">
    <text evidence="9">Involved in the cellular defense against the biological effects of O6-methylguanine (O6-MeG) and O4-methylthymine (O4-MeT) in DNA. Repairs the methylated nucleobase in DNA by stoichiometrically transferring the methyl group to a cysteine residue in the enzyme. This is a suicide reaction: the enzyme is irreversibly inactivated.</text>
</comment>
<dbReference type="GO" id="GO:0005737">
    <property type="term" value="C:cytoplasm"/>
    <property type="evidence" value="ECO:0007669"/>
    <property type="project" value="UniProtKB-SubCell"/>
</dbReference>
<dbReference type="PANTHER" id="PTHR10815">
    <property type="entry name" value="METHYLATED-DNA--PROTEIN-CYSTEINE METHYLTRANSFERASE"/>
    <property type="match status" value="1"/>
</dbReference>
<feature type="domain" description="Methylated-DNA-[protein]-cysteine S-methyltransferase DNA binding" evidence="10">
    <location>
        <begin position="67"/>
        <end position="147"/>
    </location>
</feature>
<keyword evidence="4 9" id="KW-0489">Methyltransferase</keyword>
<evidence type="ECO:0000256" key="4">
    <source>
        <dbReference type="ARBA" id="ARBA00022603"/>
    </source>
</evidence>
<dbReference type="InterPro" id="IPR036631">
    <property type="entry name" value="MGMT_N_sf"/>
</dbReference>
<sequence length="148" mass="15686">MNSPIGPLQLVADNGHLVEIRFPGQHLEAAPGQPGDPALAAARSQLEEYFAGQRRQFDLPLAASGTAFQQQVWRALAAIPYGQLRSYRDIALSIGRARAVRAVGAANGRNPLPIVVPCHRVVGADGSLTGFAGGLETKRQLLELEGAI</sequence>
<dbReference type="HAMAP" id="MF_00772">
    <property type="entry name" value="OGT"/>
    <property type="match status" value="1"/>
</dbReference>
<evidence type="ECO:0000256" key="2">
    <source>
        <dbReference type="ARBA" id="ARBA00008711"/>
    </source>
</evidence>
<dbReference type="InterPro" id="IPR036388">
    <property type="entry name" value="WH-like_DNA-bd_sf"/>
</dbReference>
<comment type="catalytic activity">
    <reaction evidence="1 9">
        <text>a 4-O-methyl-thymidine in DNA + L-cysteinyl-[protein] = a thymidine in DNA + S-methyl-L-cysteinyl-[protein]</text>
        <dbReference type="Rhea" id="RHEA:53428"/>
        <dbReference type="Rhea" id="RHEA-COMP:10131"/>
        <dbReference type="Rhea" id="RHEA-COMP:10132"/>
        <dbReference type="Rhea" id="RHEA-COMP:13555"/>
        <dbReference type="Rhea" id="RHEA-COMP:13556"/>
        <dbReference type="ChEBI" id="CHEBI:29950"/>
        <dbReference type="ChEBI" id="CHEBI:82612"/>
        <dbReference type="ChEBI" id="CHEBI:137386"/>
        <dbReference type="ChEBI" id="CHEBI:137387"/>
        <dbReference type="EC" id="2.1.1.63"/>
    </reaction>
</comment>
<gene>
    <name evidence="12" type="ORF">F3N42_13450</name>
</gene>
<proteinExistence type="inferred from homology"/>
<dbReference type="Pfam" id="PF02870">
    <property type="entry name" value="Methyltransf_1N"/>
    <property type="match status" value="1"/>
</dbReference>
<keyword evidence="6 9" id="KW-0227">DNA damage</keyword>
<comment type="caution">
    <text evidence="12">The sequence shown here is derived from an EMBL/GenBank/DDBJ whole genome shotgun (WGS) entry which is preliminary data.</text>
</comment>
<dbReference type="Gene3D" id="1.10.10.10">
    <property type="entry name" value="Winged helix-like DNA-binding domain superfamily/Winged helix DNA-binding domain"/>
    <property type="match status" value="1"/>
</dbReference>
<dbReference type="AlphaFoldDB" id="A0A5N0T5J9"/>
<dbReference type="Pfam" id="PF01035">
    <property type="entry name" value="DNA_binding_1"/>
    <property type="match status" value="1"/>
</dbReference>
<name>A0A5N0T5J9_9GAMM</name>
<keyword evidence="7 9" id="KW-0234">DNA repair</keyword>
<feature type="active site" description="Nucleophile; methyl group acceptor" evidence="9">
    <location>
        <position position="118"/>
    </location>
</feature>
<dbReference type="InterPro" id="IPR001497">
    <property type="entry name" value="MethylDNA_cys_MeTrfase_AS"/>
</dbReference>
<reference evidence="12 13" key="1">
    <citation type="submission" date="2019-09" db="EMBL/GenBank/DDBJ databases">
        <title>Wenzhouxiangella sp. Genome sequencing and assembly.</title>
        <authorList>
            <person name="Zhang R."/>
        </authorList>
    </citation>
    <scope>NUCLEOTIDE SEQUENCE [LARGE SCALE GENOMIC DNA]</scope>
    <source>
        <strain evidence="12 13">W260</strain>
    </source>
</reference>
<organism evidence="12 13">
    <name type="scientific">Marinihelvus fidelis</name>
    <dbReference type="NCBI Taxonomy" id="2613842"/>
    <lineage>
        <taxon>Bacteria</taxon>
        <taxon>Pseudomonadati</taxon>
        <taxon>Pseudomonadota</taxon>
        <taxon>Gammaproteobacteria</taxon>
        <taxon>Chromatiales</taxon>
        <taxon>Wenzhouxiangellaceae</taxon>
        <taxon>Marinihelvus</taxon>
    </lineage>
</organism>
<dbReference type="Proteomes" id="UP000325372">
    <property type="component" value="Unassembled WGS sequence"/>
</dbReference>
<dbReference type="InterPro" id="IPR014048">
    <property type="entry name" value="MethylDNA_cys_MeTrfase_DNA-bd"/>
</dbReference>
<evidence type="ECO:0000256" key="9">
    <source>
        <dbReference type="HAMAP-Rule" id="MF_00772"/>
    </source>
</evidence>
<keyword evidence="3 9" id="KW-0963">Cytoplasm</keyword>
<evidence type="ECO:0000256" key="3">
    <source>
        <dbReference type="ARBA" id="ARBA00022490"/>
    </source>
</evidence>
<comment type="subcellular location">
    <subcellularLocation>
        <location evidence="9">Cytoplasm</location>
    </subcellularLocation>
</comment>
<keyword evidence="13" id="KW-1185">Reference proteome</keyword>
<dbReference type="CDD" id="cd06445">
    <property type="entry name" value="ATase"/>
    <property type="match status" value="1"/>
</dbReference>
<evidence type="ECO:0000313" key="13">
    <source>
        <dbReference type="Proteomes" id="UP000325372"/>
    </source>
</evidence>
<dbReference type="SUPFAM" id="SSF53155">
    <property type="entry name" value="Methylated DNA-protein cysteine methyltransferase domain"/>
    <property type="match status" value="1"/>
</dbReference>
<evidence type="ECO:0000259" key="10">
    <source>
        <dbReference type="Pfam" id="PF01035"/>
    </source>
</evidence>
<dbReference type="PANTHER" id="PTHR10815:SF5">
    <property type="entry name" value="METHYLATED-DNA--PROTEIN-CYSTEINE METHYLTRANSFERASE"/>
    <property type="match status" value="1"/>
</dbReference>
<evidence type="ECO:0000256" key="6">
    <source>
        <dbReference type="ARBA" id="ARBA00022763"/>
    </source>
</evidence>
<evidence type="ECO:0000256" key="5">
    <source>
        <dbReference type="ARBA" id="ARBA00022679"/>
    </source>
</evidence>
<evidence type="ECO:0000256" key="7">
    <source>
        <dbReference type="ARBA" id="ARBA00023204"/>
    </source>
</evidence>
<dbReference type="InterPro" id="IPR023546">
    <property type="entry name" value="MGMT"/>
</dbReference>